<feature type="transmembrane region" description="Helical" evidence="8">
    <location>
        <begin position="188"/>
        <end position="206"/>
    </location>
</feature>
<evidence type="ECO:0000256" key="7">
    <source>
        <dbReference type="ARBA" id="ARBA00023136"/>
    </source>
</evidence>
<dbReference type="PROSITE" id="PS00211">
    <property type="entry name" value="ABC_TRANSPORTER_1"/>
    <property type="match status" value="1"/>
</dbReference>
<evidence type="ECO:0000256" key="5">
    <source>
        <dbReference type="ARBA" id="ARBA00022840"/>
    </source>
</evidence>
<keyword evidence="6 8" id="KW-1133">Transmembrane helix</keyword>
<comment type="caution">
    <text evidence="11">The sequence shown here is derived from an EMBL/GenBank/DDBJ whole genome shotgun (WGS) entry which is preliminary data.</text>
</comment>
<organism evidence="11 12">
    <name type="scientific">Candidatus Kaiserbacteria bacterium GW2011_GWA2_52_12</name>
    <dbReference type="NCBI Taxonomy" id="1618671"/>
    <lineage>
        <taxon>Bacteria</taxon>
        <taxon>Candidatus Kaiseribacteriota</taxon>
    </lineage>
</organism>
<dbReference type="PANTHER" id="PTHR42781">
    <property type="entry name" value="SPERMIDINE/PUTRESCINE IMPORT ATP-BINDING PROTEIN POTA"/>
    <property type="match status" value="1"/>
</dbReference>
<dbReference type="EMBL" id="LCQW01000001">
    <property type="protein sequence ID" value="KKW25005.1"/>
    <property type="molecule type" value="Genomic_DNA"/>
</dbReference>
<dbReference type="PROSITE" id="PS50928">
    <property type="entry name" value="ABC_TM1"/>
    <property type="match status" value="1"/>
</dbReference>
<keyword evidence="5 11" id="KW-0067">ATP-binding</keyword>
<feature type="transmembrane region" description="Helical" evidence="8">
    <location>
        <begin position="12"/>
        <end position="31"/>
    </location>
</feature>
<name>A0A0G1X290_9BACT</name>
<feature type="domain" description="ABC transmembrane type-1" evidence="10">
    <location>
        <begin position="59"/>
        <end position="252"/>
    </location>
</feature>
<evidence type="ECO:0000256" key="1">
    <source>
        <dbReference type="ARBA" id="ARBA00004141"/>
    </source>
</evidence>
<evidence type="ECO:0000256" key="3">
    <source>
        <dbReference type="ARBA" id="ARBA00022692"/>
    </source>
</evidence>
<dbReference type="SMART" id="SM00382">
    <property type="entry name" value="AAA"/>
    <property type="match status" value="1"/>
</dbReference>
<keyword evidence="3 8" id="KW-0812">Transmembrane</keyword>
<dbReference type="InterPro" id="IPR035906">
    <property type="entry name" value="MetI-like_sf"/>
</dbReference>
<reference evidence="11 12" key="1">
    <citation type="journal article" date="2015" name="Nature">
        <title>rRNA introns, odd ribosomes, and small enigmatic genomes across a large radiation of phyla.</title>
        <authorList>
            <person name="Brown C.T."/>
            <person name="Hug L.A."/>
            <person name="Thomas B.C."/>
            <person name="Sharon I."/>
            <person name="Castelle C.J."/>
            <person name="Singh A."/>
            <person name="Wilkins M.J."/>
            <person name="Williams K.H."/>
            <person name="Banfield J.F."/>
        </authorList>
    </citation>
    <scope>NUCLEOTIDE SEQUENCE [LARGE SCALE GENOMIC DNA]</scope>
</reference>
<gene>
    <name evidence="11" type="ORF">UY67_C0001G0007</name>
</gene>
<dbReference type="InterPro" id="IPR050093">
    <property type="entry name" value="ABC_SmlMolc_Importer"/>
</dbReference>
<evidence type="ECO:0000313" key="11">
    <source>
        <dbReference type="EMBL" id="KKW25005.1"/>
    </source>
</evidence>
<dbReference type="Pfam" id="PF00528">
    <property type="entry name" value="BPD_transp_1"/>
    <property type="match status" value="1"/>
</dbReference>
<feature type="transmembrane region" description="Helical" evidence="8">
    <location>
        <begin position="101"/>
        <end position="123"/>
    </location>
</feature>
<dbReference type="InterPro" id="IPR003439">
    <property type="entry name" value="ABC_transporter-like_ATP-bd"/>
</dbReference>
<dbReference type="SUPFAM" id="SSF161098">
    <property type="entry name" value="MetI-like"/>
    <property type="match status" value="1"/>
</dbReference>
<protein>
    <submittedName>
        <fullName evidence="11">ABC transporter, ATP-binding protein</fullName>
    </submittedName>
</protein>
<evidence type="ECO:0000259" key="10">
    <source>
        <dbReference type="PROSITE" id="PS50928"/>
    </source>
</evidence>
<keyword evidence="7 8" id="KW-0472">Membrane</keyword>
<dbReference type="Proteomes" id="UP000034273">
    <property type="component" value="Unassembled WGS sequence"/>
</dbReference>
<dbReference type="InterPro" id="IPR003593">
    <property type="entry name" value="AAA+_ATPase"/>
</dbReference>
<sequence length="536" mass="59035">MRTATLLPLGRRFLVSAVKAALTIILLGVALQTLALTLGFPTVAEICSAVVRQAKSGTLGQDIFVSLSRWAIGFSLGTTAGIACGLFTGRVHFARFTFEGLFVFCRGIPFIALLPLTLFVFGIEESGKFFLIGWVACTVSWIIVHDAAKNISDRIDWRLQVLNISRFKKLFSVIIPTIHKEIMTAIRASLSLALIAVAVVEMSGVYERSTGRWWSEGIGNRIFRSYDVGDLATMMASVVIMALIGLLLDQFFRVLWNEIARLRENLLEKKVRRLVGLLDSGNAHVYADSTETLSICRLFASYCNVPVIENVTFTIPAGTTLSIVGQSGCGKTTLMRSIGHFMSANFTIQGEVKIGHEILTRPCAKIGVVFQGVLVFEHMTVWDNAMLGVPHPSMSDKERVCDMLHRFDLLNMAHTLAADLSGGQKQRLAIASALAYRPTILLLDEPFGALDAITRRSMQEFYSENVRGGITALFITHDIDEALLIGDLVRIGTRADARVFLSGTNMKPGNREFTSEFTAQKKLVADALRAEYNRSK</sequence>
<evidence type="ECO:0000259" key="9">
    <source>
        <dbReference type="PROSITE" id="PS50893"/>
    </source>
</evidence>
<dbReference type="Gene3D" id="1.10.3720.10">
    <property type="entry name" value="MetI-like"/>
    <property type="match status" value="1"/>
</dbReference>
<dbReference type="PROSITE" id="PS50893">
    <property type="entry name" value="ABC_TRANSPORTER_2"/>
    <property type="match status" value="1"/>
</dbReference>
<dbReference type="GO" id="GO:0016887">
    <property type="term" value="F:ATP hydrolysis activity"/>
    <property type="evidence" value="ECO:0007669"/>
    <property type="project" value="InterPro"/>
</dbReference>
<dbReference type="Pfam" id="PF00005">
    <property type="entry name" value="ABC_tran"/>
    <property type="match status" value="1"/>
</dbReference>
<dbReference type="PANTHER" id="PTHR42781:SF4">
    <property type="entry name" value="SPERMIDINE_PUTRESCINE IMPORT ATP-BINDING PROTEIN POTA"/>
    <property type="match status" value="1"/>
</dbReference>
<dbReference type="GO" id="GO:0005886">
    <property type="term" value="C:plasma membrane"/>
    <property type="evidence" value="ECO:0007669"/>
    <property type="project" value="UniProtKB-SubCell"/>
</dbReference>
<comment type="subcellular location">
    <subcellularLocation>
        <location evidence="8">Cell membrane</location>
        <topology evidence="8">Multi-pass membrane protein</topology>
    </subcellularLocation>
    <subcellularLocation>
        <location evidence="1">Membrane</location>
        <topology evidence="1">Multi-pass membrane protein</topology>
    </subcellularLocation>
</comment>
<accession>A0A0G1X290</accession>
<comment type="similarity">
    <text evidence="8">Belongs to the binding-protein-dependent transport system permease family.</text>
</comment>
<dbReference type="GO" id="GO:0005524">
    <property type="term" value="F:ATP binding"/>
    <property type="evidence" value="ECO:0007669"/>
    <property type="project" value="UniProtKB-KW"/>
</dbReference>
<feature type="domain" description="ABC transporter" evidence="9">
    <location>
        <begin position="293"/>
        <end position="519"/>
    </location>
</feature>
<dbReference type="InterPro" id="IPR000515">
    <property type="entry name" value="MetI-like"/>
</dbReference>
<dbReference type="InterPro" id="IPR027417">
    <property type="entry name" value="P-loop_NTPase"/>
</dbReference>
<dbReference type="STRING" id="1618671.UY67_C0001G0007"/>
<dbReference type="Gene3D" id="3.40.50.300">
    <property type="entry name" value="P-loop containing nucleotide triphosphate hydrolases"/>
    <property type="match status" value="1"/>
</dbReference>
<evidence type="ECO:0000256" key="4">
    <source>
        <dbReference type="ARBA" id="ARBA00022741"/>
    </source>
</evidence>
<feature type="transmembrane region" description="Helical" evidence="8">
    <location>
        <begin position="70"/>
        <end position="89"/>
    </location>
</feature>
<evidence type="ECO:0000256" key="2">
    <source>
        <dbReference type="ARBA" id="ARBA00022448"/>
    </source>
</evidence>
<feature type="transmembrane region" description="Helical" evidence="8">
    <location>
        <begin position="129"/>
        <end position="148"/>
    </location>
</feature>
<evidence type="ECO:0000313" key="12">
    <source>
        <dbReference type="Proteomes" id="UP000034273"/>
    </source>
</evidence>
<evidence type="ECO:0000256" key="8">
    <source>
        <dbReference type="RuleBase" id="RU363032"/>
    </source>
</evidence>
<proteinExistence type="inferred from homology"/>
<feature type="transmembrane region" description="Helical" evidence="8">
    <location>
        <begin position="231"/>
        <end position="256"/>
    </location>
</feature>
<dbReference type="GO" id="GO:0055085">
    <property type="term" value="P:transmembrane transport"/>
    <property type="evidence" value="ECO:0007669"/>
    <property type="project" value="InterPro"/>
</dbReference>
<evidence type="ECO:0000256" key="6">
    <source>
        <dbReference type="ARBA" id="ARBA00022989"/>
    </source>
</evidence>
<keyword evidence="4" id="KW-0547">Nucleotide-binding</keyword>
<dbReference type="SUPFAM" id="SSF52540">
    <property type="entry name" value="P-loop containing nucleoside triphosphate hydrolases"/>
    <property type="match status" value="1"/>
</dbReference>
<dbReference type="InterPro" id="IPR017871">
    <property type="entry name" value="ABC_transporter-like_CS"/>
</dbReference>
<dbReference type="AlphaFoldDB" id="A0A0G1X290"/>
<keyword evidence="2 8" id="KW-0813">Transport</keyword>